<name>A0ACB8AMT8_9AGAM</name>
<keyword evidence="2" id="KW-1185">Reference proteome</keyword>
<sequence>MSFLFENLRSAYTRAYVDGRQDLLVAIVYEYYLRLGSSSGATPFEDSISTQAEGNITKARLDAFNSSGMNVSYTLALAHLSDTKAARRSVRVAFSPPLSPINEMKSRFLSMGEEAWDHLGMNKSDAPEINITTLHVPFLAFLPFTCFCALVFCVTGATARGDVSTFIIPACIIGTTLAIHCIEAVYAYASCARYVRAKCVTAGYVFLTAVFGYPVLAALEGRVRDARIRLVHEHARSMSVQVSCQDNEDMI</sequence>
<dbReference type="EMBL" id="MU267616">
    <property type="protein sequence ID" value="KAH7914239.1"/>
    <property type="molecule type" value="Genomic_DNA"/>
</dbReference>
<gene>
    <name evidence="1" type="ORF">BJ138DRAFT_1144147</name>
</gene>
<evidence type="ECO:0000313" key="2">
    <source>
        <dbReference type="Proteomes" id="UP000790377"/>
    </source>
</evidence>
<comment type="caution">
    <text evidence="1">The sequence shown here is derived from an EMBL/GenBank/DDBJ whole genome shotgun (WGS) entry which is preliminary data.</text>
</comment>
<evidence type="ECO:0000313" key="1">
    <source>
        <dbReference type="EMBL" id="KAH7914239.1"/>
    </source>
</evidence>
<protein>
    <submittedName>
        <fullName evidence="1">Uncharacterized protein</fullName>
    </submittedName>
</protein>
<dbReference type="Proteomes" id="UP000790377">
    <property type="component" value="Unassembled WGS sequence"/>
</dbReference>
<organism evidence="1 2">
    <name type="scientific">Hygrophoropsis aurantiaca</name>
    <dbReference type="NCBI Taxonomy" id="72124"/>
    <lineage>
        <taxon>Eukaryota</taxon>
        <taxon>Fungi</taxon>
        <taxon>Dikarya</taxon>
        <taxon>Basidiomycota</taxon>
        <taxon>Agaricomycotina</taxon>
        <taxon>Agaricomycetes</taxon>
        <taxon>Agaricomycetidae</taxon>
        <taxon>Boletales</taxon>
        <taxon>Coniophorineae</taxon>
        <taxon>Hygrophoropsidaceae</taxon>
        <taxon>Hygrophoropsis</taxon>
    </lineage>
</organism>
<proteinExistence type="predicted"/>
<accession>A0ACB8AMT8</accession>
<reference evidence="1" key="1">
    <citation type="journal article" date="2021" name="New Phytol.">
        <title>Evolutionary innovations through gain and loss of genes in the ectomycorrhizal Boletales.</title>
        <authorList>
            <person name="Wu G."/>
            <person name="Miyauchi S."/>
            <person name="Morin E."/>
            <person name="Kuo A."/>
            <person name="Drula E."/>
            <person name="Varga T."/>
            <person name="Kohler A."/>
            <person name="Feng B."/>
            <person name="Cao Y."/>
            <person name="Lipzen A."/>
            <person name="Daum C."/>
            <person name="Hundley H."/>
            <person name="Pangilinan J."/>
            <person name="Johnson J."/>
            <person name="Barry K."/>
            <person name="LaButti K."/>
            <person name="Ng V."/>
            <person name="Ahrendt S."/>
            <person name="Min B."/>
            <person name="Choi I.G."/>
            <person name="Park H."/>
            <person name="Plett J.M."/>
            <person name="Magnuson J."/>
            <person name="Spatafora J.W."/>
            <person name="Nagy L.G."/>
            <person name="Henrissat B."/>
            <person name="Grigoriev I.V."/>
            <person name="Yang Z.L."/>
            <person name="Xu J."/>
            <person name="Martin F.M."/>
        </authorList>
    </citation>
    <scope>NUCLEOTIDE SEQUENCE</scope>
    <source>
        <strain evidence="1">ATCC 28755</strain>
    </source>
</reference>